<dbReference type="GO" id="GO:0016020">
    <property type="term" value="C:membrane"/>
    <property type="evidence" value="ECO:0007669"/>
    <property type="project" value="UniProtKB-UniRule"/>
</dbReference>
<evidence type="ECO:0000313" key="8">
    <source>
        <dbReference type="EMBL" id="EGB09517.1"/>
    </source>
</evidence>
<feature type="non-terminal residue" evidence="8">
    <location>
        <position position="1"/>
    </location>
</feature>
<dbReference type="KEGG" id="aaf:AURANDRAFT_3020"/>
<evidence type="ECO:0000256" key="4">
    <source>
        <dbReference type="ARBA" id="ARBA00022692"/>
    </source>
</evidence>
<dbReference type="OrthoDB" id="5965864at2759"/>
<dbReference type="Pfam" id="PF02487">
    <property type="entry name" value="CLN3"/>
    <property type="match status" value="2"/>
</dbReference>
<dbReference type="InParanoid" id="F0Y5L8"/>
<dbReference type="SUPFAM" id="SSF103473">
    <property type="entry name" value="MFS general substrate transporter"/>
    <property type="match status" value="1"/>
</dbReference>
<evidence type="ECO:0000256" key="5">
    <source>
        <dbReference type="ARBA" id="ARBA00022989"/>
    </source>
</evidence>
<evidence type="ECO:0000256" key="2">
    <source>
        <dbReference type="ARBA" id="ARBA00007467"/>
    </source>
</evidence>
<keyword evidence="4 7" id="KW-0812">Transmembrane</keyword>
<keyword evidence="5 7" id="KW-1133">Transmembrane helix</keyword>
<feature type="transmembrane region" description="Helical" evidence="7">
    <location>
        <begin position="143"/>
        <end position="161"/>
    </location>
</feature>
<dbReference type="GO" id="GO:0012505">
    <property type="term" value="C:endomembrane system"/>
    <property type="evidence" value="ECO:0007669"/>
    <property type="project" value="UniProtKB-SubCell"/>
</dbReference>
<feature type="transmembrane region" description="Helical" evidence="7">
    <location>
        <begin position="55"/>
        <end position="76"/>
    </location>
</feature>
<name>F0Y5L8_AURAN</name>
<comment type="similarity">
    <text evidence="2 7">Belongs to the battenin family.</text>
</comment>
<evidence type="ECO:0000256" key="1">
    <source>
        <dbReference type="ARBA" id="ARBA00004127"/>
    </source>
</evidence>
<reference evidence="8 9" key="1">
    <citation type="journal article" date="2011" name="Proc. Natl. Acad. Sci. U.S.A.">
        <title>Niche of harmful alga Aureococcus anophagefferens revealed through ecogenomics.</title>
        <authorList>
            <person name="Gobler C.J."/>
            <person name="Berry D.L."/>
            <person name="Dyhrman S.T."/>
            <person name="Wilhelm S.W."/>
            <person name="Salamov A."/>
            <person name="Lobanov A.V."/>
            <person name="Zhang Y."/>
            <person name="Collier J.L."/>
            <person name="Wurch L.L."/>
            <person name="Kustka A.B."/>
            <person name="Dill B.D."/>
            <person name="Shah M."/>
            <person name="VerBerkmoes N.C."/>
            <person name="Kuo A."/>
            <person name="Terry A."/>
            <person name="Pangilinan J."/>
            <person name="Lindquist E.A."/>
            <person name="Lucas S."/>
            <person name="Paulsen I.T."/>
            <person name="Hattenrath-Lehmann T.K."/>
            <person name="Talmage S.C."/>
            <person name="Walker E.A."/>
            <person name="Koch F."/>
            <person name="Burson A.M."/>
            <person name="Marcoval M.A."/>
            <person name="Tang Y.Z."/>
            <person name="Lecleir G.R."/>
            <person name="Coyne K.J."/>
            <person name="Berg G.M."/>
            <person name="Bertrand E.M."/>
            <person name="Saito M.A."/>
            <person name="Gladyshev V.N."/>
            <person name="Grigoriev I.V."/>
        </authorList>
    </citation>
    <scope>NUCLEOTIDE SEQUENCE [LARGE SCALE GENOMIC DNA]</scope>
    <source>
        <strain evidence="9">CCMP 1984</strain>
    </source>
</reference>
<feature type="transmembrane region" description="Helical" evidence="7">
    <location>
        <begin position="12"/>
        <end position="35"/>
    </location>
</feature>
<sequence length="360" mass="37565">AFALLGLLNNFCYVVMLTAALHLVESAAGLVLLANVAPSLLLKAVAPWTLHRVGYGPRVVGCAALSAAAFYGAAAWPGRWRLAAVACASLAAGGGEATFLALAHFYDARALHWWSAGTGAAGPAGAAYYVLLTRAAGWTPRAALLAGGVWPLASLAAYFGLLGPPPPEPGGLLELELAPAANPLRGADGSEVPPDAASAPSPAARFRQLRPYVGPLFVVYLAEYTMSTGATSTIDARGVSRKRFYELASLVYQLGVLVSRSSGGCVRLRWLWTMAALQCANLAAMAAASFFDAPARGVPWQALQALVFWEGLLGGAVYVNAFGRIHAEVPREDRELSLLVASCADSAGINCAAWLSLWLQ</sequence>
<gene>
    <name evidence="8" type="ORF">AURANDRAFT_3020</name>
</gene>
<proteinExistence type="inferred from homology"/>
<dbReference type="AlphaFoldDB" id="F0Y5L8"/>
<dbReference type="Proteomes" id="UP000002729">
    <property type="component" value="Unassembled WGS sequence"/>
</dbReference>
<feature type="transmembrane region" description="Helical" evidence="7">
    <location>
        <begin position="112"/>
        <end position="131"/>
    </location>
</feature>
<feature type="transmembrane region" description="Helical" evidence="7">
    <location>
        <begin position="335"/>
        <end position="359"/>
    </location>
</feature>
<organism evidence="9">
    <name type="scientific">Aureococcus anophagefferens</name>
    <name type="common">Harmful bloom alga</name>
    <dbReference type="NCBI Taxonomy" id="44056"/>
    <lineage>
        <taxon>Eukaryota</taxon>
        <taxon>Sar</taxon>
        <taxon>Stramenopiles</taxon>
        <taxon>Ochrophyta</taxon>
        <taxon>Pelagophyceae</taxon>
        <taxon>Pelagomonadales</taxon>
        <taxon>Pelagomonadaceae</taxon>
        <taxon>Aureococcus</taxon>
    </lineage>
</organism>
<dbReference type="InterPro" id="IPR036259">
    <property type="entry name" value="MFS_trans_sf"/>
</dbReference>
<dbReference type="eggNOG" id="KOG3880">
    <property type="taxonomic scope" value="Eukaryota"/>
</dbReference>
<dbReference type="RefSeq" id="XP_009035364.1">
    <property type="nucleotide sequence ID" value="XM_009037116.1"/>
</dbReference>
<dbReference type="PANTHER" id="PTHR10981:SF0">
    <property type="entry name" value="BATTENIN"/>
    <property type="match status" value="1"/>
</dbReference>
<feature type="transmembrane region" description="Helical" evidence="7">
    <location>
        <begin position="212"/>
        <end position="234"/>
    </location>
</feature>
<evidence type="ECO:0000256" key="7">
    <source>
        <dbReference type="RuleBase" id="RU361113"/>
    </source>
</evidence>
<dbReference type="GeneID" id="20220846"/>
<keyword evidence="3" id="KW-0813">Transport</keyword>
<protein>
    <recommendedName>
        <fullName evidence="10">Battenin</fullName>
    </recommendedName>
</protein>
<feature type="transmembrane region" description="Helical" evidence="7">
    <location>
        <begin position="83"/>
        <end position="106"/>
    </location>
</feature>
<dbReference type="GO" id="GO:0005773">
    <property type="term" value="C:vacuole"/>
    <property type="evidence" value="ECO:0007669"/>
    <property type="project" value="TreeGrafter"/>
</dbReference>
<evidence type="ECO:0008006" key="10">
    <source>
        <dbReference type="Google" id="ProtNLM"/>
    </source>
</evidence>
<dbReference type="OMA" id="WLCNWQV"/>
<dbReference type="EMBL" id="GL833125">
    <property type="protein sequence ID" value="EGB09517.1"/>
    <property type="molecule type" value="Genomic_DNA"/>
</dbReference>
<accession>F0Y5L8</accession>
<dbReference type="InterPro" id="IPR003492">
    <property type="entry name" value="Battenin_disease_Cln3"/>
</dbReference>
<dbReference type="GO" id="GO:0051453">
    <property type="term" value="P:regulation of intracellular pH"/>
    <property type="evidence" value="ECO:0007669"/>
    <property type="project" value="TreeGrafter"/>
</dbReference>
<comment type="subcellular location">
    <subcellularLocation>
        <location evidence="1">Endomembrane system</location>
        <topology evidence="1">Multi-pass membrane protein</topology>
    </subcellularLocation>
</comment>
<evidence type="ECO:0000256" key="3">
    <source>
        <dbReference type="ARBA" id="ARBA00022448"/>
    </source>
</evidence>
<evidence type="ECO:0000256" key="6">
    <source>
        <dbReference type="ARBA" id="ARBA00023136"/>
    </source>
</evidence>
<keyword evidence="9" id="KW-1185">Reference proteome</keyword>
<dbReference type="PANTHER" id="PTHR10981">
    <property type="entry name" value="BATTENIN"/>
    <property type="match status" value="1"/>
</dbReference>
<feature type="non-terminal residue" evidence="8">
    <location>
        <position position="360"/>
    </location>
</feature>
<evidence type="ECO:0000313" key="9">
    <source>
        <dbReference type="Proteomes" id="UP000002729"/>
    </source>
</evidence>
<keyword evidence="6 7" id="KW-0472">Membrane</keyword>
<dbReference type="PRINTS" id="PR01315">
    <property type="entry name" value="BATTENIN"/>
</dbReference>
<feature type="transmembrane region" description="Helical" evidence="7">
    <location>
        <begin position="303"/>
        <end position="323"/>
    </location>
</feature>
<feature type="transmembrane region" description="Helical" evidence="7">
    <location>
        <begin position="270"/>
        <end position="291"/>
    </location>
</feature>